<feature type="signal peptide" evidence="1">
    <location>
        <begin position="1"/>
        <end position="24"/>
    </location>
</feature>
<keyword evidence="1" id="KW-0732">Signal</keyword>
<gene>
    <name evidence="2" type="ORF">MNR06_07075</name>
</gene>
<proteinExistence type="predicted"/>
<evidence type="ECO:0000313" key="3">
    <source>
        <dbReference type="Proteomes" id="UP000830116"/>
    </source>
</evidence>
<organism evidence="2 3">
    <name type="scientific">Bdellovibrio reynosensis</name>
    <dbReference type="NCBI Taxonomy" id="2835041"/>
    <lineage>
        <taxon>Bacteria</taxon>
        <taxon>Pseudomonadati</taxon>
        <taxon>Bdellovibrionota</taxon>
        <taxon>Bdellovibrionia</taxon>
        <taxon>Bdellovibrionales</taxon>
        <taxon>Pseudobdellovibrionaceae</taxon>
        <taxon>Bdellovibrio</taxon>
    </lineage>
</organism>
<feature type="chain" id="PRO_5046014434" description="Lipoprotein" evidence="1">
    <location>
        <begin position="25"/>
        <end position="147"/>
    </location>
</feature>
<dbReference type="Proteomes" id="UP000830116">
    <property type="component" value="Chromosome"/>
</dbReference>
<evidence type="ECO:0000256" key="1">
    <source>
        <dbReference type="SAM" id="SignalP"/>
    </source>
</evidence>
<evidence type="ECO:0000313" key="2">
    <source>
        <dbReference type="EMBL" id="UOF02710.1"/>
    </source>
</evidence>
<accession>A0ABY4CKD6</accession>
<dbReference type="RefSeq" id="WP_243540507.1">
    <property type="nucleotide sequence ID" value="NZ_CP093442.1"/>
</dbReference>
<reference evidence="2" key="1">
    <citation type="submission" date="2022-03" db="EMBL/GenBank/DDBJ databases">
        <title>Genome Identification and Characterization of new species Bdellovibrio reynosense LBG001 sp. nov. from a Mexico soil sample.</title>
        <authorList>
            <person name="Camilli A."/>
            <person name="Ajao Y."/>
            <person name="Guo X."/>
        </authorList>
    </citation>
    <scope>NUCLEOTIDE SEQUENCE</scope>
    <source>
        <strain evidence="2">LBG001</strain>
    </source>
</reference>
<name>A0ABY4CKD6_9BACT</name>
<evidence type="ECO:0008006" key="4">
    <source>
        <dbReference type="Google" id="ProtNLM"/>
    </source>
</evidence>
<dbReference type="EMBL" id="CP093442">
    <property type="protein sequence ID" value="UOF02710.1"/>
    <property type="molecule type" value="Genomic_DNA"/>
</dbReference>
<sequence length="147" mass="15581">MKTNILFGKVLKVAALLTMTVFLANCGKSNSGGTTATTVATTAISSTAGYAVSVRDNQCYQWQTSQYVAVACNNIPNGSYIIYNHMCQQVQNGSTTVASSQTACAIPTQVCTGQYFDSYGTTANCGSQMSCKGYTLYNSQGLPVRCQ</sequence>
<protein>
    <recommendedName>
        <fullName evidence="4">Lipoprotein</fullName>
    </recommendedName>
</protein>
<keyword evidence="3" id="KW-1185">Reference proteome</keyword>